<name>A0A1J3JRP7_NOCCA</name>
<accession>A0A1J3JRP7</accession>
<dbReference type="EMBL" id="GEVM01010865">
    <property type="protein sequence ID" value="JAU95073.1"/>
    <property type="molecule type" value="Transcribed_RNA"/>
</dbReference>
<dbReference type="AlphaFoldDB" id="A0A1J3JRP7"/>
<protein>
    <submittedName>
        <fullName evidence="1">Uncharacterized protein</fullName>
    </submittedName>
</protein>
<evidence type="ECO:0000313" key="1">
    <source>
        <dbReference type="EMBL" id="JAU95073.1"/>
    </source>
</evidence>
<organism evidence="1">
    <name type="scientific">Noccaea caerulescens</name>
    <name type="common">Alpine penny-cress</name>
    <name type="synonym">Thlaspi caerulescens</name>
    <dbReference type="NCBI Taxonomy" id="107243"/>
    <lineage>
        <taxon>Eukaryota</taxon>
        <taxon>Viridiplantae</taxon>
        <taxon>Streptophyta</taxon>
        <taxon>Embryophyta</taxon>
        <taxon>Tracheophyta</taxon>
        <taxon>Spermatophyta</taxon>
        <taxon>Magnoliopsida</taxon>
        <taxon>eudicotyledons</taxon>
        <taxon>Gunneridae</taxon>
        <taxon>Pentapetalae</taxon>
        <taxon>rosids</taxon>
        <taxon>malvids</taxon>
        <taxon>Brassicales</taxon>
        <taxon>Brassicaceae</taxon>
        <taxon>Coluteocarpeae</taxon>
        <taxon>Noccaea</taxon>
    </lineage>
</organism>
<proteinExistence type="predicted"/>
<reference evidence="1" key="1">
    <citation type="submission" date="2016-07" db="EMBL/GenBank/DDBJ databases">
        <title>De novo transcriptome assembly of four accessions of the metal hyperaccumulator plant Noccaea caerulescens.</title>
        <authorList>
            <person name="Blande D."/>
            <person name="Halimaa P."/>
            <person name="Tervahauta A.I."/>
            <person name="Aarts M.G."/>
            <person name="Karenlampi S.O."/>
        </authorList>
    </citation>
    <scope>NUCLEOTIDE SEQUENCE</scope>
</reference>
<gene>
    <name evidence="1" type="ORF">MP_TR15945_c0_g1_i1_g.45385</name>
</gene>
<sequence length="114" mass="12871">MSNLSSYVSEIIEKVAANLKGSNKITEFNDVFFSLEAITQVIRNVISEEENVSIYNAPILFTYLTSVPFVLPEDESIISEFKQLLEHFVQKSCEKLTVTARSRPKLGTGRIKII</sequence>